<dbReference type="InterPro" id="IPR029057">
    <property type="entry name" value="PRTase-like"/>
</dbReference>
<feature type="compositionally biased region" description="Low complexity" evidence="1">
    <location>
        <begin position="29"/>
        <end position="47"/>
    </location>
</feature>
<evidence type="ECO:0000313" key="3">
    <source>
        <dbReference type="EMBL" id="GMF30616.1"/>
    </source>
</evidence>
<dbReference type="Pfam" id="PF14681">
    <property type="entry name" value="UPRTase"/>
    <property type="match status" value="1"/>
</dbReference>
<feature type="domain" description="Phosphoribosyltransferase" evidence="2">
    <location>
        <begin position="290"/>
        <end position="477"/>
    </location>
</feature>
<dbReference type="Proteomes" id="UP001165083">
    <property type="component" value="Unassembled WGS sequence"/>
</dbReference>
<keyword evidence="4" id="KW-1185">Reference proteome</keyword>
<name>A0A9W6UEC0_9STRA</name>
<dbReference type="EMBL" id="BSXW01000851">
    <property type="protein sequence ID" value="GMF30616.1"/>
    <property type="molecule type" value="Genomic_DNA"/>
</dbReference>
<evidence type="ECO:0000313" key="4">
    <source>
        <dbReference type="Proteomes" id="UP001165083"/>
    </source>
</evidence>
<sequence>MHSLLGASPPPSAAVWPTSARLHESWKPASDAADSSYTTATTASDASSEMELEGEYMLTHPQAMRARLHTPRSRLYGLGAMTPTSSMAMSAALASYEQFLQHDQPYRNRNTSPSSSSGSSSPETYDAHLISPVESDAVSRSYADKNSSLQQDPRDADTKSETHSPERDDTMETPVVEKNSRYLREIDRRAILLRIANGEKQSELAKEYQVSRAAICNLNKHRDEVFARKDGNPMAKHPKKPRPKTPKPVVAGMPSSMKWGSSGNSKYTHILGSAGGSNVERNKLGVHELKSRAVALLLTTLRQKFTTPIKFRRVCERLMRLLMEEALAIVPIRRVDIVLYDQHRESGVVTEHPPCAISMEQEGCPMLELFHIMEPEQPTGYICFDSETKTGSATSDKGTSRLSLFDAHLPASLSYHNVFLLAHVASSGDHLCAAVRCVHDRGASKNMVYVVSLVASAAAVQHLRAQHPDVKLISAQIVSDGDEDDAQPSTAAGQPSQTSLMRLRLEQAYETTPR</sequence>
<dbReference type="Gene3D" id="3.40.50.2020">
    <property type="match status" value="1"/>
</dbReference>
<dbReference type="InterPro" id="IPR000836">
    <property type="entry name" value="PRTase_dom"/>
</dbReference>
<feature type="region of interest" description="Disordered" evidence="1">
    <location>
        <begin position="105"/>
        <end position="178"/>
    </location>
</feature>
<gene>
    <name evidence="3" type="ORF">Plil01_001307800</name>
</gene>
<dbReference type="OrthoDB" id="106623at2759"/>
<proteinExistence type="predicted"/>
<feature type="region of interest" description="Disordered" evidence="1">
    <location>
        <begin position="230"/>
        <end position="249"/>
    </location>
</feature>
<dbReference type="SUPFAM" id="SSF53271">
    <property type="entry name" value="PRTase-like"/>
    <property type="match status" value="1"/>
</dbReference>
<evidence type="ECO:0000256" key="1">
    <source>
        <dbReference type="SAM" id="MobiDB-lite"/>
    </source>
</evidence>
<feature type="compositionally biased region" description="Low complexity" evidence="1">
    <location>
        <begin position="112"/>
        <end position="122"/>
    </location>
</feature>
<evidence type="ECO:0000259" key="2">
    <source>
        <dbReference type="Pfam" id="PF14681"/>
    </source>
</evidence>
<organism evidence="3 4">
    <name type="scientific">Phytophthora lilii</name>
    <dbReference type="NCBI Taxonomy" id="2077276"/>
    <lineage>
        <taxon>Eukaryota</taxon>
        <taxon>Sar</taxon>
        <taxon>Stramenopiles</taxon>
        <taxon>Oomycota</taxon>
        <taxon>Peronosporomycetes</taxon>
        <taxon>Peronosporales</taxon>
        <taxon>Peronosporaceae</taxon>
        <taxon>Phytophthora</taxon>
    </lineage>
</organism>
<protein>
    <submittedName>
        <fullName evidence="3">Unnamed protein product</fullName>
    </submittedName>
</protein>
<feature type="compositionally biased region" description="Basic and acidic residues" evidence="1">
    <location>
        <begin position="152"/>
        <end position="170"/>
    </location>
</feature>
<feature type="compositionally biased region" description="Basic residues" evidence="1">
    <location>
        <begin position="236"/>
        <end position="245"/>
    </location>
</feature>
<feature type="region of interest" description="Disordered" evidence="1">
    <location>
        <begin position="28"/>
        <end position="49"/>
    </location>
</feature>
<accession>A0A9W6UEC0</accession>
<comment type="caution">
    <text evidence="3">The sequence shown here is derived from an EMBL/GenBank/DDBJ whole genome shotgun (WGS) entry which is preliminary data.</text>
</comment>
<reference evidence="3" key="1">
    <citation type="submission" date="2023-04" db="EMBL/GenBank/DDBJ databases">
        <title>Phytophthora lilii NBRC 32176.</title>
        <authorList>
            <person name="Ichikawa N."/>
            <person name="Sato H."/>
            <person name="Tonouchi N."/>
        </authorList>
    </citation>
    <scope>NUCLEOTIDE SEQUENCE</scope>
    <source>
        <strain evidence="3">NBRC 32176</strain>
    </source>
</reference>
<dbReference type="AlphaFoldDB" id="A0A9W6UEC0"/>